<protein>
    <submittedName>
        <fullName evidence="1">Uncharacterized protein</fullName>
    </submittedName>
</protein>
<name>A0AAV8Q6E8_ENSVE</name>
<keyword evidence="2" id="KW-1185">Reference proteome</keyword>
<comment type="caution">
    <text evidence="1">The sequence shown here is derived from an EMBL/GenBank/DDBJ whole genome shotgun (WGS) entry which is preliminary data.</text>
</comment>
<gene>
    <name evidence="1" type="ORF">OPV22_029341</name>
</gene>
<reference evidence="1 2" key="1">
    <citation type="submission" date="2022-12" db="EMBL/GenBank/DDBJ databases">
        <title>Chromosome-scale assembly of the Ensete ventricosum genome.</title>
        <authorList>
            <person name="Dussert Y."/>
            <person name="Stocks J."/>
            <person name="Wendawek A."/>
            <person name="Woldeyes F."/>
            <person name="Nichols R.A."/>
            <person name="Borrell J.S."/>
        </authorList>
    </citation>
    <scope>NUCLEOTIDE SEQUENCE [LARGE SCALE GENOMIC DNA]</scope>
    <source>
        <strain evidence="2">cv. Maze</strain>
        <tissue evidence="1">Seeds</tissue>
    </source>
</reference>
<evidence type="ECO:0000313" key="1">
    <source>
        <dbReference type="EMBL" id="KAJ8466789.1"/>
    </source>
</evidence>
<accession>A0AAV8Q6E8</accession>
<sequence>MSIIHATSRGPHVRRRVDRLRGYALQPSDGFRHARHTVRHVVRGDDLGSKLTNLTRNWVGPIGPETVGPAGVVLVALSLNGAIKGSVADRTGPPLASDDARSRSLSLSLSLSLFSRSILLPRSSKKALGVGQNGGDFW</sequence>
<dbReference type="Proteomes" id="UP001222027">
    <property type="component" value="Unassembled WGS sequence"/>
</dbReference>
<organism evidence="1 2">
    <name type="scientific">Ensete ventricosum</name>
    <name type="common">Abyssinian banana</name>
    <name type="synonym">Musa ensete</name>
    <dbReference type="NCBI Taxonomy" id="4639"/>
    <lineage>
        <taxon>Eukaryota</taxon>
        <taxon>Viridiplantae</taxon>
        <taxon>Streptophyta</taxon>
        <taxon>Embryophyta</taxon>
        <taxon>Tracheophyta</taxon>
        <taxon>Spermatophyta</taxon>
        <taxon>Magnoliopsida</taxon>
        <taxon>Liliopsida</taxon>
        <taxon>Zingiberales</taxon>
        <taxon>Musaceae</taxon>
        <taxon>Ensete</taxon>
    </lineage>
</organism>
<dbReference type="EMBL" id="JAQQAF010000008">
    <property type="protein sequence ID" value="KAJ8466789.1"/>
    <property type="molecule type" value="Genomic_DNA"/>
</dbReference>
<evidence type="ECO:0000313" key="2">
    <source>
        <dbReference type="Proteomes" id="UP001222027"/>
    </source>
</evidence>
<proteinExistence type="predicted"/>
<dbReference type="AlphaFoldDB" id="A0AAV8Q6E8"/>